<dbReference type="Gene3D" id="3.40.50.1820">
    <property type="entry name" value="alpha/beta hydrolase"/>
    <property type="match status" value="1"/>
</dbReference>
<proteinExistence type="predicted"/>
<dbReference type="AlphaFoldDB" id="A0AAD2CSY1"/>
<feature type="domain" description="Fungal lipase-type" evidence="2">
    <location>
        <begin position="732"/>
        <end position="834"/>
    </location>
</feature>
<feature type="transmembrane region" description="Helical" evidence="1">
    <location>
        <begin position="521"/>
        <end position="541"/>
    </location>
</feature>
<keyword evidence="1" id="KW-1133">Transmembrane helix</keyword>
<dbReference type="Pfam" id="PF01764">
    <property type="entry name" value="Lipase_3"/>
    <property type="match status" value="1"/>
</dbReference>
<keyword evidence="1" id="KW-0812">Transmembrane</keyword>
<keyword evidence="1" id="KW-0472">Membrane</keyword>
<feature type="transmembrane region" description="Helical" evidence="1">
    <location>
        <begin position="177"/>
        <end position="198"/>
    </location>
</feature>
<gene>
    <name evidence="3" type="ORF">CYCCA115_LOCUS9427</name>
</gene>
<dbReference type="EMBL" id="CAKOGP040001335">
    <property type="protein sequence ID" value="CAJ1945283.1"/>
    <property type="molecule type" value="Genomic_DNA"/>
</dbReference>
<feature type="transmembrane region" description="Helical" evidence="1">
    <location>
        <begin position="377"/>
        <end position="396"/>
    </location>
</feature>
<evidence type="ECO:0000256" key="1">
    <source>
        <dbReference type="SAM" id="Phobius"/>
    </source>
</evidence>
<evidence type="ECO:0000313" key="4">
    <source>
        <dbReference type="Proteomes" id="UP001295423"/>
    </source>
</evidence>
<feature type="transmembrane region" description="Helical" evidence="1">
    <location>
        <begin position="210"/>
        <end position="230"/>
    </location>
</feature>
<dbReference type="GO" id="GO:0006629">
    <property type="term" value="P:lipid metabolic process"/>
    <property type="evidence" value="ECO:0007669"/>
    <property type="project" value="InterPro"/>
</dbReference>
<feature type="transmembrane region" description="Helical" evidence="1">
    <location>
        <begin position="402"/>
        <end position="420"/>
    </location>
</feature>
<keyword evidence="4" id="KW-1185">Reference proteome</keyword>
<dbReference type="Proteomes" id="UP001295423">
    <property type="component" value="Unassembled WGS sequence"/>
</dbReference>
<sequence length="953" mass="106797">MSLLPSIQDHFSLPRESCVVTSRKKANGVRVYDPGFSQQIVIEESHDENDEINIEVKNMKDMTIGHQLMNALYAIVAALFAGFLFVFCLQLLLFVVLNLSIESGATSFNKTADGEEDHSVKWFAVIGAIFSLISFSRYFAEALVIAGSFTMDAYKDHPMSRALILTDNKHGHIIIEWLFISCFCFFPIVVGCVGLLVASDRWWYYTSLSWFILVMIFFCVFYFCVIFYEVRCCYSFVANRDDADPGHMLDVLKRCILLRQTRRMSGYVNSSGLARNVFTNSKATDQAREPHIYKSSLKIHTPIWTHMVSCMPSFLYTNLSENPKFIHTIPEVQDYRPFLTKPTWSLERIFCRPEPSRYISIVRGPGALTKAQLKSSVICSFLSMFMICLLVIGFLVWFGLGAVPIIIFLIIVFMVSWSSLRNTYNLVRLGRDLIEIGEAKKANFKKLQQKYGGDEENAQAQAPDSISHRSTLTWQKLEHKKKISEAVFHTMHLERHYEATAALCWISFIVELALFSFYPTVVLFVIGDSSLGTIFIVLSVISNVRWYMHIVTVIEETGNMELVGGDTPEKLWSNQSRLNSIVGSISANAAYKGWRILIASFGFAFIAILLTTFDSGALQTSSTPLTYLPYGEWEYTGSSDMRYPTCTLSQIEGGFMNQSTMLDFAWMAGAAYIANNDTQPSLDTWFQNSPGVTDLQPVVDEFRSREDPNNEVAVKFKLISVPGPLEGQTTAVILIRGTVNQFDLLADAQLWSAAGLMQFLRAIIPFGEIWSGIFPDLVSWMNAMASTSIEKVAFYKLTTKFAEELKANGDFEHVQVTGHSLGAGLSLITGAQAKIAAVGLSAPNARISGKSYDPPITLQDINKYGFNIIPKHDFVPKVDDVADNWQQIGCSADLNQASWLCHSSVRSICELMYTCGSGNRPVFCECVTAYGYEPPTSLNGAQEKFDLLCPMPE</sequence>
<dbReference type="InterPro" id="IPR002921">
    <property type="entry name" value="Fungal_lipase-type"/>
</dbReference>
<feature type="transmembrane region" description="Helical" evidence="1">
    <location>
        <begin position="72"/>
        <end position="101"/>
    </location>
</feature>
<organism evidence="3 4">
    <name type="scientific">Cylindrotheca closterium</name>
    <dbReference type="NCBI Taxonomy" id="2856"/>
    <lineage>
        <taxon>Eukaryota</taxon>
        <taxon>Sar</taxon>
        <taxon>Stramenopiles</taxon>
        <taxon>Ochrophyta</taxon>
        <taxon>Bacillariophyta</taxon>
        <taxon>Bacillariophyceae</taxon>
        <taxon>Bacillariophycidae</taxon>
        <taxon>Bacillariales</taxon>
        <taxon>Bacillariaceae</taxon>
        <taxon>Cylindrotheca</taxon>
    </lineage>
</organism>
<feature type="transmembrane region" description="Helical" evidence="1">
    <location>
        <begin position="497"/>
        <end position="515"/>
    </location>
</feature>
<feature type="transmembrane region" description="Helical" evidence="1">
    <location>
        <begin position="121"/>
        <end position="140"/>
    </location>
</feature>
<protein>
    <recommendedName>
        <fullName evidence="2">Fungal lipase-type domain-containing protein</fullName>
    </recommendedName>
</protein>
<reference evidence="3" key="1">
    <citation type="submission" date="2023-08" db="EMBL/GenBank/DDBJ databases">
        <authorList>
            <person name="Audoor S."/>
            <person name="Bilcke G."/>
        </authorList>
    </citation>
    <scope>NUCLEOTIDE SEQUENCE</scope>
</reference>
<dbReference type="InterPro" id="IPR029058">
    <property type="entry name" value="AB_hydrolase_fold"/>
</dbReference>
<dbReference type="SUPFAM" id="SSF53474">
    <property type="entry name" value="alpha/beta-Hydrolases"/>
    <property type="match status" value="1"/>
</dbReference>
<name>A0AAD2CSY1_9STRA</name>
<feature type="transmembrane region" description="Helical" evidence="1">
    <location>
        <begin position="594"/>
        <end position="613"/>
    </location>
</feature>
<accession>A0AAD2CSY1</accession>
<evidence type="ECO:0000313" key="3">
    <source>
        <dbReference type="EMBL" id="CAJ1945283.1"/>
    </source>
</evidence>
<comment type="caution">
    <text evidence="3">The sequence shown here is derived from an EMBL/GenBank/DDBJ whole genome shotgun (WGS) entry which is preliminary data.</text>
</comment>
<evidence type="ECO:0000259" key="2">
    <source>
        <dbReference type="Pfam" id="PF01764"/>
    </source>
</evidence>